<dbReference type="GO" id="GO:0000781">
    <property type="term" value="C:chromosome, telomeric region"/>
    <property type="evidence" value="ECO:0007669"/>
    <property type="project" value="UniProtKB-SubCell"/>
</dbReference>
<dbReference type="GO" id="GO:0008033">
    <property type="term" value="P:tRNA processing"/>
    <property type="evidence" value="ECO:0007669"/>
    <property type="project" value="UniProtKB-KW"/>
</dbReference>
<dbReference type="GO" id="GO:0000722">
    <property type="term" value="P:telomere maintenance via recombination"/>
    <property type="evidence" value="ECO:0007669"/>
    <property type="project" value="EnsemblFungi"/>
</dbReference>
<keyword evidence="6" id="KW-0158">Chromosome</keyword>
<comment type="subunit">
    <text evidence="4">Component of the EKC/KEOPS complex composed of at least BUD32, CGI121, GON7, KAE1 and PCC1; the whole complex dimerizes.</text>
</comment>
<evidence type="ECO:0000256" key="12">
    <source>
        <dbReference type="ARBA" id="ARBA00023242"/>
    </source>
</evidence>
<comment type="function">
    <text evidence="13">Component of the EKC/KEOPS complex that is required for the formation of a threonylcarbamoyl group on adenosine at position 37 (t(6)A37) in tRNAs that read codons beginning with adenine. The complex is probably involved in the transfer of the threonylcarbamoyl moiety of threonylcarbamoyl-AMP (TC-AMP) to the N6 group of A37. GON7 likely plays a supporting role to the catalytic subunit KAE1 in the complex. The EKC/KEOPS complex also promotes both telomere uncapping and telomere elongation. The complex is required for efficient recruitment of transcriptional coactivators.</text>
</comment>
<dbReference type="STRING" id="1071383.J7R3D5"/>
<evidence type="ECO:0000256" key="5">
    <source>
        <dbReference type="ARBA" id="ARBA00019746"/>
    </source>
</evidence>
<dbReference type="GO" id="GO:0045944">
    <property type="term" value="P:positive regulation of transcription by RNA polymerase II"/>
    <property type="evidence" value="ECO:0007669"/>
    <property type="project" value="EnsemblFungi"/>
</dbReference>
<keyword evidence="12" id="KW-0539">Nucleus</keyword>
<proteinExistence type="inferred from homology"/>
<dbReference type="HOGENOM" id="CLU_151420_1_0_1"/>
<keyword evidence="10" id="KW-0010">Activator</keyword>
<keyword evidence="8" id="KW-0779">Telomere</keyword>
<evidence type="ECO:0000256" key="4">
    <source>
        <dbReference type="ARBA" id="ARBA00011534"/>
    </source>
</evidence>
<keyword evidence="14" id="KW-0175">Coiled coil</keyword>
<keyword evidence="17" id="KW-1185">Reference proteome</keyword>
<evidence type="ECO:0000256" key="8">
    <source>
        <dbReference type="ARBA" id="ARBA00022895"/>
    </source>
</evidence>
<evidence type="ECO:0000256" key="9">
    <source>
        <dbReference type="ARBA" id="ARBA00023015"/>
    </source>
</evidence>
<evidence type="ECO:0000256" key="3">
    <source>
        <dbReference type="ARBA" id="ARBA00008529"/>
    </source>
</evidence>
<dbReference type="Proteomes" id="UP000006310">
    <property type="component" value="Chromosome 3"/>
</dbReference>
<evidence type="ECO:0000256" key="6">
    <source>
        <dbReference type="ARBA" id="ARBA00022454"/>
    </source>
</evidence>
<dbReference type="OMA" id="QDHLNIF"/>
<accession>J7R3D5</accession>
<gene>
    <name evidence="16" type="primary">KNAG0C02290</name>
    <name evidence="16" type="ordered locus">KNAG_0C02290</name>
</gene>
<evidence type="ECO:0000256" key="11">
    <source>
        <dbReference type="ARBA" id="ARBA00023163"/>
    </source>
</evidence>
<organism evidence="16 17">
    <name type="scientific">Huiozyma naganishii (strain ATCC MYA-139 / BCRC 22969 / CBS 8797 / KCTC 17520 / NBRC 10181 / NCYC 3082 / Yp74L-3)</name>
    <name type="common">Yeast</name>
    <name type="synonym">Kazachstania naganishii</name>
    <dbReference type="NCBI Taxonomy" id="1071383"/>
    <lineage>
        <taxon>Eukaryota</taxon>
        <taxon>Fungi</taxon>
        <taxon>Dikarya</taxon>
        <taxon>Ascomycota</taxon>
        <taxon>Saccharomycotina</taxon>
        <taxon>Saccharomycetes</taxon>
        <taxon>Saccharomycetales</taxon>
        <taxon>Saccharomycetaceae</taxon>
        <taxon>Huiozyma</taxon>
    </lineage>
</organism>
<dbReference type="RefSeq" id="XP_022463586.1">
    <property type="nucleotide sequence ID" value="XM_022606940.1"/>
</dbReference>
<dbReference type="GO" id="GO:0000032">
    <property type="term" value="P:cell wall mannoprotein biosynthetic process"/>
    <property type="evidence" value="ECO:0007669"/>
    <property type="project" value="EnsemblFungi"/>
</dbReference>
<dbReference type="GeneID" id="34525020"/>
<dbReference type="EMBL" id="HE978316">
    <property type="protein sequence ID" value="CCK69340.1"/>
    <property type="molecule type" value="Genomic_DNA"/>
</dbReference>
<reference evidence="16 17" key="1">
    <citation type="journal article" date="2011" name="Proc. Natl. Acad. Sci. U.S.A.">
        <title>Evolutionary erosion of yeast sex chromosomes by mating-type switching accidents.</title>
        <authorList>
            <person name="Gordon J.L."/>
            <person name="Armisen D."/>
            <person name="Proux-Wera E."/>
            <person name="Oheigeartaigh S.S."/>
            <person name="Byrne K.P."/>
            <person name="Wolfe K.H."/>
        </authorList>
    </citation>
    <scope>NUCLEOTIDE SEQUENCE [LARGE SCALE GENOMIC DNA]</scope>
    <source>
        <strain evidence="17">ATCC MYA-139 / BCRC 22969 / CBS 8797 / CCRC 22969 / KCTC 17520 / NBRC 10181 / NCYC 3082</strain>
    </source>
</reference>
<evidence type="ECO:0000256" key="1">
    <source>
        <dbReference type="ARBA" id="ARBA00004123"/>
    </source>
</evidence>
<dbReference type="eggNOG" id="ENOG502S429">
    <property type="taxonomic scope" value="Eukaryota"/>
</dbReference>
<evidence type="ECO:0000256" key="10">
    <source>
        <dbReference type="ARBA" id="ARBA00023159"/>
    </source>
</evidence>
<dbReference type="OrthoDB" id="2288868at2759"/>
<feature type="coiled-coil region" evidence="14">
    <location>
        <begin position="68"/>
        <end position="113"/>
    </location>
</feature>
<dbReference type="GO" id="GO:0005634">
    <property type="term" value="C:nucleus"/>
    <property type="evidence" value="ECO:0007669"/>
    <property type="project" value="UniProtKB-SubCell"/>
</dbReference>
<dbReference type="GO" id="GO:0000408">
    <property type="term" value="C:EKC/KEOPS complex"/>
    <property type="evidence" value="ECO:0007669"/>
    <property type="project" value="EnsemblFungi"/>
</dbReference>
<evidence type="ECO:0000256" key="2">
    <source>
        <dbReference type="ARBA" id="ARBA00004574"/>
    </source>
</evidence>
<dbReference type="GO" id="GO:0031490">
    <property type="term" value="F:chromatin DNA binding"/>
    <property type="evidence" value="ECO:0007669"/>
    <property type="project" value="EnsemblFungi"/>
</dbReference>
<keyword evidence="9" id="KW-0805">Transcription regulation</keyword>
<dbReference type="KEGG" id="kng:KNAG_0C02290"/>
<evidence type="ECO:0000256" key="15">
    <source>
        <dbReference type="SAM" id="MobiDB-lite"/>
    </source>
</evidence>
<keyword evidence="7" id="KW-0819">tRNA processing</keyword>
<protein>
    <recommendedName>
        <fullName evidence="5">EKC/KEOPS complex subunit GON7</fullName>
    </recommendedName>
</protein>
<reference evidence="17" key="2">
    <citation type="submission" date="2012-08" db="EMBL/GenBank/DDBJ databases">
        <title>Genome sequence of Kazachstania naganishii.</title>
        <authorList>
            <person name="Gordon J.L."/>
            <person name="Armisen D."/>
            <person name="Proux-Wera E."/>
            <person name="OhEigeartaigh S.S."/>
            <person name="Byrne K.P."/>
            <person name="Wolfe K.H."/>
        </authorList>
    </citation>
    <scope>NUCLEOTIDE SEQUENCE [LARGE SCALE GENOMIC DNA]</scope>
    <source>
        <strain evidence="17">ATCC MYA-139 / BCRC 22969 / CBS 8797 / CCRC 22969 / KCTC 17520 / NBRC 10181 / NCYC 3082</strain>
    </source>
</reference>
<comment type="similarity">
    <text evidence="3">Belongs to the GON7 family.</text>
</comment>
<dbReference type="GO" id="GO:0000785">
    <property type="term" value="C:chromatin"/>
    <property type="evidence" value="ECO:0007669"/>
    <property type="project" value="EnsemblFungi"/>
</dbReference>
<dbReference type="AlphaFoldDB" id="J7R3D5"/>
<feature type="region of interest" description="Disordered" evidence="15">
    <location>
        <begin position="19"/>
        <end position="65"/>
    </location>
</feature>
<dbReference type="InterPro" id="IPR014849">
    <property type="entry name" value="EKC/KEOPS_Gon7"/>
</dbReference>
<feature type="compositionally biased region" description="Basic and acidic residues" evidence="15">
    <location>
        <begin position="47"/>
        <end position="60"/>
    </location>
</feature>
<sequence>MDRPYAVYESPDIPSKKFTVVPGNPRYETTDGVTTRPSDHVLNAGQIDRDKPSEPKREADGSEQFTKLSQLRMNLTGLQDDINEFLTEQMDVAKAKKAKLDSLEQDARIEEEINGLLDGKDDD</sequence>
<evidence type="ECO:0000256" key="13">
    <source>
        <dbReference type="ARBA" id="ARBA00025393"/>
    </source>
</evidence>
<evidence type="ECO:0000256" key="14">
    <source>
        <dbReference type="SAM" id="Coils"/>
    </source>
</evidence>
<keyword evidence="11" id="KW-0804">Transcription</keyword>
<evidence type="ECO:0000313" key="17">
    <source>
        <dbReference type="Proteomes" id="UP000006310"/>
    </source>
</evidence>
<evidence type="ECO:0000256" key="7">
    <source>
        <dbReference type="ARBA" id="ARBA00022694"/>
    </source>
</evidence>
<evidence type="ECO:0000313" key="16">
    <source>
        <dbReference type="EMBL" id="CCK69340.1"/>
    </source>
</evidence>
<name>J7R3D5_HUIN7</name>
<dbReference type="Pfam" id="PF08738">
    <property type="entry name" value="Gon7"/>
    <property type="match status" value="1"/>
</dbReference>
<comment type="subcellular location">
    <subcellularLocation>
        <location evidence="2">Chromosome</location>
        <location evidence="2">Telomere</location>
    </subcellularLocation>
    <subcellularLocation>
        <location evidence="1">Nucleus</location>
    </subcellularLocation>
</comment>